<accession>A0ABW7CB53</accession>
<dbReference type="SUPFAM" id="SSF81593">
    <property type="entry name" value="Nucleotidyltransferase substrate binding subunit/domain"/>
    <property type="match status" value="1"/>
</dbReference>
<evidence type="ECO:0000313" key="2">
    <source>
        <dbReference type="EMBL" id="MFG3817203.1"/>
    </source>
</evidence>
<evidence type="ECO:0000313" key="3">
    <source>
        <dbReference type="Proteomes" id="UP001604335"/>
    </source>
</evidence>
<dbReference type="InterPro" id="IPR007842">
    <property type="entry name" value="HEPN_dom"/>
</dbReference>
<protein>
    <submittedName>
        <fullName evidence="2">HEPN domain-containing protein</fullName>
    </submittedName>
</protein>
<sequence length="124" mass="14208">MTQVIQEWLKRSEEDWQIANLLIQSNLDSYGSICFHAQQCIAKLMKALLIQAEVVPPYSHDLLILDRMLSSNYPNWQVNTQDLAFLTQYAVAARYPGLDVDRKDALDCISKCAKLRSTTLTFLQ</sequence>
<feature type="domain" description="HEPN" evidence="1">
    <location>
        <begin position="11"/>
        <end position="115"/>
    </location>
</feature>
<comment type="caution">
    <text evidence="2">The sequence shown here is derived from an EMBL/GenBank/DDBJ whole genome shotgun (WGS) entry which is preliminary data.</text>
</comment>
<name>A0ABW7CB53_9CYAN</name>
<proteinExistence type="predicted"/>
<organism evidence="2 3">
    <name type="scientific">Limnothrix redekei LRLZ20PSL1</name>
    <dbReference type="NCBI Taxonomy" id="3112953"/>
    <lineage>
        <taxon>Bacteria</taxon>
        <taxon>Bacillati</taxon>
        <taxon>Cyanobacteriota</taxon>
        <taxon>Cyanophyceae</taxon>
        <taxon>Pseudanabaenales</taxon>
        <taxon>Pseudanabaenaceae</taxon>
        <taxon>Limnothrix</taxon>
    </lineage>
</organism>
<gene>
    <name evidence="2" type="ORF">VPK24_06100</name>
</gene>
<dbReference type="Pfam" id="PF05168">
    <property type="entry name" value="HEPN"/>
    <property type="match status" value="1"/>
</dbReference>
<dbReference type="Gene3D" id="1.20.120.330">
    <property type="entry name" value="Nucleotidyltransferases domain 2"/>
    <property type="match status" value="1"/>
</dbReference>
<reference evidence="3" key="1">
    <citation type="journal article" date="2024" name="Algal Res.">
        <title>Biochemical, toxicological and genomic investigation of a high-biomass producing Limnothrix strain isolated from Italian shallow drinking water reservoir.</title>
        <authorList>
            <person name="Simonazzi M."/>
            <person name="Shishido T.K."/>
            <person name="Delbaje E."/>
            <person name="Wahlsten M."/>
            <person name="Fewer D.P."/>
            <person name="Sivonen K."/>
            <person name="Pezzolesi L."/>
            <person name="Pistocchi R."/>
        </authorList>
    </citation>
    <scope>NUCLEOTIDE SEQUENCE [LARGE SCALE GENOMIC DNA]</scope>
    <source>
        <strain evidence="3">LRLZ20PSL1</strain>
    </source>
</reference>
<dbReference type="SMART" id="SM00748">
    <property type="entry name" value="HEPN"/>
    <property type="match status" value="1"/>
</dbReference>
<keyword evidence="3" id="KW-1185">Reference proteome</keyword>
<dbReference type="Proteomes" id="UP001604335">
    <property type="component" value="Unassembled WGS sequence"/>
</dbReference>
<dbReference type="PROSITE" id="PS50910">
    <property type="entry name" value="HEPN"/>
    <property type="match status" value="1"/>
</dbReference>
<dbReference type="RefSeq" id="WP_393011347.1">
    <property type="nucleotide sequence ID" value="NZ_JAZAQF010000029.1"/>
</dbReference>
<dbReference type="EMBL" id="JAZAQF010000029">
    <property type="protein sequence ID" value="MFG3817203.1"/>
    <property type="molecule type" value="Genomic_DNA"/>
</dbReference>
<evidence type="ECO:0000259" key="1">
    <source>
        <dbReference type="PROSITE" id="PS50910"/>
    </source>
</evidence>